<evidence type="ECO:0000259" key="11">
    <source>
        <dbReference type="PROSITE" id="PS51162"/>
    </source>
</evidence>
<evidence type="ECO:0000256" key="7">
    <source>
        <dbReference type="ARBA" id="ARBA00023170"/>
    </source>
</evidence>
<keyword evidence="10" id="KW-0732">Signal</keyword>
<feature type="disulfide bond" evidence="9">
    <location>
        <begin position="363"/>
        <end position="381"/>
    </location>
</feature>
<feature type="disulfide bond" evidence="9">
    <location>
        <begin position="482"/>
        <end position="497"/>
    </location>
</feature>
<dbReference type="PANTHER" id="PTHR22722:SF5">
    <property type="entry name" value="LOW-DENSITY LIPOPROTEIN RECEPTOR-RELATED PROTEIN 1B"/>
    <property type="match status" value="1"/>
</dbReference>
<dbReference type="InterPro" id="IPR000716">
    <property type="entry name" value="Thyroglobulin_1"/>
</dbReference>
<evidence type="ECO:0000256" key="1">
    <source>
        <dbReference type="ARBA" id="ARBA00004167"/>
    </source>
</evidence>
<keyword evidence="5" id="KW-0472">Membrane</keyword>
<feature type="disulfide bond" evidence="9">
    <location>
        <begin position="470"/>
        <end position="488"/>
    </location>
</feature>
<dbReference type="InterPro" id="IPR023415">
    <property type="entry name" value="LDLR_class-A_CS"/>
</dbReference>
<sequence>MKSIGGVVLVFCILYQICAAEKQDNVINVKKKPKYCHEFALALKQNIDFNFMEIQCEKDGTFSPTQCLRTGMCACVNMYGNYITYTATAPNQPPPECKGLKPGRCPFTNTGLSCDIKCQHDAECPFNHKCCNTDCGMTCLEPKQDCYPDEFVCDDGVVCISEYQVCDGLPDCIDGSDESPSRCTEPRFECDFDRMIPIHFVCDGYPQCPDGSDELNCEDFDFVCTNGNIVKQVSVCNGYDNCADGSDESGCGKLFLFNDPYWSLITLHMGLFNLKLSVMNPQFKCTDGSCYEEWNHCDGYNDCGDWSDEDGCASIPGGYENDCFRDFMYQCGDEDCISIYEVCNGIPDCANGEDEVNCQHYKCANGQFVRKDANCTGWNECDDGSDELDCECDEGAFKCDNGLCRPEYGICNTYDDCGDNSDENNCVYYVCDDGQFLAQGNYSCNGYADCVDQSDEKDCPCDESDDRFRCDNGLCKWYYDQCNGYDSCGDNSDEQDCVIHVCDNGDEIKRRPDSPSPICDMNFDCSDKSDEKGCECRAFTMKCSDTGYCVSRYNICDGNDDCGDGSDEKNCVCREDQFRCDDGICKPLSWKCNGYDDCGDNSDEQSCDEI</sequence>
<feature type="disulfide bond" evidence="9">
    <location>
        <begin position="444"/>
        <end position="459"/>
    </location>
</feature>
<dbReference type="SUPFAM" id="SSF57256">
    <property type="entry name" value="Elafin-like"/>
    <property type="match status" value="1"/>
</dbReference>
<dbReference type="PROSITE" id="PS51390">
    <property type="entry name" value="WAP"/>
    <property type="match status" value="1"/>
</dbReference>
<accession>A0ABM0MT35</accession>
<dbReference type="InterPro" id="IPR036645">
    <property type="entry name" value="Elafin-like_sf"/>
</dbReference>
<dbReference type="Proteomes" id="UP000694865">
    <property type="component" value="Unplaced"/>
</dbReference>
<dbReference type="PROSITE" id="PS50068">
    <property type="entry name" value="LDLRA_2"/>
    <property type="match status" value="11"/>
</dbReference>
<dbReference type="PROSITE" id="PS51162">
    <property type="entry name" value="THYROGLOBULIN_1_2"/>
    <property type="match status" value="1"/>
</dbReference>
<dbReference type="SMART" id="SM00211">
    <property type="entry name" value="TY"/>
    <property type="match status" value="1"/>
</dbReference>
<feature type="disulfide bond" evidence="9">
    <location>
        <begin position="236"/>
        <end position="251"/>
    </location>
</feature>
<feature type="chain" id="PRO_5046295125" evidence="10">
    <location>
        <begin position="21"/>
        <end position="610"/>
    </location>
</feature>
<evidence type="ECO:0000256" key="6">
    <source>
        <dbReference type="ARBA" id="ARBA00023157"/>
    </source>
</evidence>
<dbReference type="InterPro" id="IPR036857">
    <property type="entry name" value="Thyroglobulin_1_sf"/>
</dbReference>
<keyword evidence="13" id="KW-1185">Reference proteome</keyword>
<dbReference type="SUPFAM" id="SSF57424">
    <property type="entry name" value="LDL receptor-like module"/>
    <property type="match status" value="9"/>
</dbReference>
<feature type="disulfide bond" evidence="9">
    <location>
        <begin position="285"/>
        <end position="303"/>
    </location>
</feature>
<dbReference type="InterPro" id="IPR008197">
    <property type="entry name" value="WAP_dom"/>
</dbReference>
<feature type="disulfide bond" evidence="9">
    <location>
        <begin position="556"/>
        <end position="571"/>
    </location>
</feature>
<evidence type="ECO:0000313" key="13">
    <source>
        <dbReference type="Proteomes" id="UP000694865"/>
    </source>
</evidence>
<dbReference type="InterPro" id="IPR051221">
    <property type="entry name" value="LDLR-related"/>
</dbReference>
<keyword evidence="3" id="KW-0677">Repeat</keyword>
<keyword evidence="2" id="KW-0812">Transmembrane</keyword>
<dbReference type="Gene3D" id="4.10.400.10">
    <property type="entry name" value="Low-density Lipoprotein Receptor"/>
    <property type="match status" value="8"/>
</dbReference>
<evidence type="ECO:0000256" key="2">
    <source>
        <dbReference type="ARBA" id="ARBA00022692"/>
    </source>
</evidence>
<dbReference type="Pfam" id="PF00095">
    <property type="entry name" value="WAP"/>
    <property type="match status" value="1"/>
</dbReference>
<dbReference type="Pfam" id="PF00057">
    <property type="entry name" value="Ldl_recept_a"/>
    <property type="match status" value="6"/>
</dbReference>
<dbReference type="InterPro" id="IPR002172">
    <property type="entry name" value="LDrepeatLR_classA_rpt"/>
</dbReference>
<dbReference type="PANTHER" id="PTHR22722">
    <property type="entry name" value="LOW-DENSITY LIPOPROTEIN RECEPTOR-RELATED PROTEIN 2-RELATED"/>
    <property type="match status" value="1"/>
</dbReference>
<dbReference type="SMART" id="SM00192">
    <property type="entry name" value="LDLa"/>
    <property type="match status" value="10"/>
</dbReference>
<evidence type="ECO:0000256" key="4">
    <source>
        <dbReference type="ARBA" id="ARBA00022989"/>
    </source>
</evidence>
<dbReference type="PROSITE" id="PS01209">
    <property type="entry name" value="LDLRA_1"/>
    <property type="match status" value="1"/>
</dbReference>
<organism evidence="13 14">
    <name type="scientific">Saccoglossus kowalevskii</name>
    <name type="common">Acorn worm</name>
    <dbReference type="NCBI Taxonomy" id="10224"/>
    <lineage>
        <taxon>Eukaryota</taxon>
        <taxon>Metazoa</taxon>
        <taxon>Hemichordata</taxon>
        <taxon>Enteropneusta</taxon>
        <taxon>Harrimaniidae</taxon>
        <taxon>Saccoglossus</taxon>
    </lineage>
</organism>
<evidence type="ECO:0000256" key="8">
    <source>
        <dbReference type="ARBA" id="ARBA00023180"/>
    </source>
</evidence>
<evidence type="ECO:0000256" key="5">
    <source>
        <dbReference type="ARBA" id="ARBA00023136"/>
    </source>
</evidence>
<dbReference type="CDD" id="cd00112">
    <property type="entry name" value="LDLa"/>
    <property type="match status" value="9"/>
</dbReference>
<reference evidence="14" key="1">
    <citation type="submission" date="2025-08" db="UniProtKB">
        <authorList>
            <consortium name="RefSeq"/>
        </authorList>
    </citation>
    <scope>IDENTIFICATION</scope>
    <source>
        <tissue evidence="14">Testes</tissue>
    </source>
</reference>
<comment type="subcellular location">
    <subcellularLocation>
        <location evidence="1">Membrane</location>
        <topology evidence="1">Single-pass membrane protein</topology>
    </subcellularLocation>
</comment>
<keyword evidence="4" id="KW-1133">Transmembrane helix</keyword>
<feature type="disulfide bond" evidence="9">
    <location>
        <begin position="297"/>
        <end position="312"/>
    </location>
</feature>
<feature type="disulfide bond" evidence="9">
    <location>
        <begin position="224"/>
        <end position="242"/>
    </location>
</feature>
<gene>
    <name evidence="14" type="primary">LOC102809700</name>
</gene>
<dbReference type="SUPFAM" id="SSF57610">
    <property type="entry name" value="Thyroglobulin type-1 domain"/>
    <property type="match status" value="1"/>
</dbReference>
<dbReference type="RefSeq" id="XP_006823176.1">
    <property type="nucleotide sequence ID" value="XM_006823113.1"/>
</dbReference>
<evidence type="ECO:0000256" key="9">
    <source>
        <dbReference type="PROSITE-ProRule" id="PRU00124"/>
    </source>
</evidence>
<feature type="disulfide bond" evidence="9">
    <location>
        <begin position="573"/>
        <end position="585"/>
    </location>
</feature>
<feature type="disulfide bond" evidence="9">
    <location>
        <begin position="392"/>
        <end position="404"/>
    </location>
</feature>
<feature type="disulfide bond" evidence="9">
    <location>
        <begin position="331"/>
        <end position="349"/>
    </location>
</feature>
<evidence type="ECO:0000256" key="10">
    <source>
        <dbReference type="SAM" id="SignalP"/>
    </source>
</evidence>
<protein>
    <submittedName>
        <fullName evidence="14">Low-density lipoprotein receptor-related protein 1B-like</fullName>
    </submittedName>
</protein>
<feature type="disulfide bond" evidence="9">
    <location>
        <begin position="190"/>
        <end position="208"/>
    </location>
</feature>
<evidence type="ECO:0000259" key="12">
    <source>
        <dbReference type="PROSITE" id="PS51390"/>
    </source>
</evidence>
<feature type="disulfide bond" evidence="9">
    <location>
        <begin position="580"/>
        <end position="598"/>
    </location>
</feature>
<feature type="signal peptide" evidence="10">
    <location>
        <begin position="1"/>
        <end position="20"/>
    </location>
</feature>
<dbReference type="GeneID" id="102809700"/>
<feature type="disulfide bond" evidence="9">
    <location>
        <begin position="375"/>
        <end position="390"/>
    </location>
</feature>
<feature type="disulfide bond" evidence="9">
    <location>
        <begin position="411"/>
        <end position="426"/>
    </location>
</feature>
<proteinExistence type="predicted"/>
<keyword evidence="8" id="KW-0325">Glycoprotein</keyword>
<dbReference type="CDD" id="cd00199">
    <property type="entry name" value="WAP"/>
    <property type="match status" value="1"/>
</dbReference>
<comment type="caution">
    <text evidence="9">Lacks conserved residue(s) required for the propagation of feature annotation.</text>
</comment>
<keyword evidence="6 9" id="KW-1015">Disulfide bond</keyword>
<feature type="disulfide bond" evidence="9">
    <location>
        <begin position="592"/>
        <end position="607"/>
    </location>
</feature>
<feature type="domain" description="Thyroglobulin type-1" evidence="11">
    <location>
        <begin position="33"/>
        <end position="97"/>
    </location>
</feature>
<feature type="domain" description="WAP" evidence="12">
    <location>
        <begin position="98"/>
        <end position="143"/>
    </location>
</feature>
<name>A0ABM0MT35_SACKO</name>
<feature type="disulfide bond" evidence="9">
    <location>
        <begin position="202"/>
        <end position="217"/>
    </location>
</feature>
<evidence type="ECO:0000313" key="14">
    <source>
        <dbReference type="RefSeq" id="XP_006823176.1"/>
    </source>
</evidence>
<keyword evidence="7" id="KW-0675">Receptor</keyword>
<evidence type="ECO:0000256" key="3">
    <source>
        <dbReference type="ARBA" id="ARBA00022737"/>
    </source>
</evidence>
<dbReference type="PRINTS" id="PR00261">
    <property type="entry name" value="LDLRECEPTOR"/>
</dbReference>
<feature type="disulfide bond" evidence="9">
    <location>
        <begin position="343"/>
        <end position="358"/>
    </location>
</feature>
<dbReference type="InterPro" id="IPR036055">
    <property type="entry name" value="LDL_receptor-like_sf"/>
</dbReference>
<dbReference type="SMART" id="SM00217">
    <property type="entry name" value="WAP"/>
    <property type="match status" value="1"/>
</dbReference>
<feature type="disulfide bond" evidence="9">
    <location>
        <begin position="399"/>
        <end position="417"/>
    </location>
</feature>